<keyword evidence="2" id="KW-1185">Reference proteome</keyword>
<dbReference type="Proteomes" id="UP000638648">
    <property type="component" value="Unassembled WGS sequence"/>
</dbReference>
<organism evidence="1 2">
    <name type="scientific">Actinopolymorpha pittospori</name>
    <dbReference type="NCBI Taxonomy" id="648752"/>
    <lineage>
        <taxon>Bacteria</taxon>
        <taxon>Bacillati</taxon>
        <taxon>Actinomycetota</taxon>
        <taxon>Actinomycetes</taxon>
        <taxon>Propionibacteriales</taxon>
        <taxon>Actinopolymorphaceae</taxon>
        <taxon>Actinopolymorpha</taxon>
    </lineage>
</organism>
<gene>
    <name evidence="1" type="ORF">HEB94_007853</name>
</gene>
<protein>
    <submittedName>
        <fullName evidence="1">Uncharacterized protein</fullName>
    </submittedName>
</protein>
<evidence type="ECO:0000313" key="1">
    <source>
        <dbReference type="EMBL" id="MBE1611005.1"/>
    </source>
</evidence>
<reference evidence="1" key="1">
    <citation type="submission" date="2020-10" db="EMBL/GenBank/DDBJ databases">
        <title>Sequencing the genomes of 1000 actinobacteria strains.</title>
        <authorList>
            <person name="Klenk H.-P."/>
        </authorList>
    </citation>
    <scope>NUCLEOTIDE SEQUENCE</scope>
    <source>
        <strain evidence="1">DSM 45354</strain>
    </source>
</reference>
<proteinExistence type="predicted"/>
<evidence type="ECO:0000313" key="2">
    <source>
        <dbReference type="Proteomes" id="UP000638648"/>
    </source>
</evidence>
<sequence length="50" mass="6076">MSERFVVRQTDYGYGIWDADNDDWWIPRLDMTRRDAEQIVSELRRGQSQI</sequence>
<comment type="caution">
    <text evidence="1">The sequence shown here is derived from an EMBL/GenBank/DDBJ whole genome shotgun (WGS) entry which is preliminary data.</text>
</comment>
<dbReference type="AlphaFoldDB" id="A0A927N9X4"/>
<dbReference type="EMBL" id="JADBEM010000001">
    <property type="protein sequence ID" value="MBE1611005.1"/>
    <property type="molecule type" value="Genomic_DNA"/>
</dbReference>
<name>A0A927N9X4_9ACTN</name>
<accession>A0A927N9X4</accession>
<dbReference type="RefSeq" id="WP_192754288.1">
    <property type="nucleotide sequence ID" value="NZ_BAABJL010000042.1"/>
</dbReference>